<keyword evidence="5 9" id="KW-0297">G-protein coupled receptor</keyword>
<feature type="domain" description="G-protein coupled receptors family 1 profile" evidence="12">
    <location>
        <begin position="99"/>
        <end position="378"/>
    </location>
</feature>
<evidence type="ECO:0000313" key="13">
    <source>
        <dbReference type="EMBL" id="KAF8778058.1"/>
    </source>
</evidence>
<dbReference type="Gene3D" id="1.20.1070.10">
    <property type="entry name" value="Rhodopsin 7-helix transmembrane proteins"/>
    <property type="match status" value="1"/>
</dbReference>
<dbReference type="AlphaFoldDB" id="A0A8T0ERF9"/>
<proteinExistence type="inferred from homology"/>
<feature type="transmembrane region" description="Helical" evidence="11">
    <location>
        <begin position="249"/>
        <end position="273"/>
    </location>
</feature>
<evidence type="ECO:0000256" key="4">
    <source>
        <dbReference type="ARBA" id="ARBA00022989"/>
    </source>
</evidence>
<comment type="subcellular location">
    <subcellularLocation>
        <location evidence="1">Membrane</location>
        <topology evidence="1">Multi-pass membrane protein</topology>
    </subcellularLocation>
</comment>
<keyword evidence="3 9" id="KW-0812">Transmembrane</keyword>
<dbReference type="PANTHER" id="PTHR24235:SF12">
    <property type="entry name" value="G-PROTEIN COUPLED RECEPTORS FAMILY 1 PROFILE DOMAIN-CONTAINING PROTEIN"/>
    <property type="match status" value="1"/>
</dbReference>
<comment type="similarity">
    <text evidence="2 9">Belongs to the G-protein coupled receptor 1 family.</text>
</comment>
<evidence type="ECO:0000256" key="9">
    <source>
        <dbReference type="RuleBase" id="RU000688"/>
    </source>
</evidence>
<evidence type="ECO:0000259" key="12">
    <source>
        <dbReference type="PROSITE" id="PS50262"/>
    </source>
</evidence>
<dbReference type="PROSITE" id="PS00237">
    <property type="entry name" value="G_PROTEIN_RECEP_F1_1"/>
    <property type="match status" value="1"/>
</dbReference>
<evidence type="ECO:0000256" key="7">
    <source>
        <dbReference type="ARBA" id="ARBA00023170"/>
    </source>
</evidence>
<name>A0A8T0ERF9_ARGBR</name>
<keyword evidence="4 11" id="KW-1133">Transmembrane helix</keyword>
<feature type="transmembrane region" description="Helical" evidence="11">
    <location>
        <begin position="319"/>
        <end position="337"/>
    </location>
</feature>
<evidence type="ECO:0000256" key="10">
    <source>
        <dbReference type="SAM" id="MobiDB-lite"/>
    </source>
</evidence>
<dbReference type="PANTHER" id="PTHR24235">
    <property type="entry name" value="NEUROPEPTIDE Y RECEPTOR"/>
    <property type="match status" value="1"/>
</dbReference>
<feature type="region of interest" description="Disordered" evidence="10">
    <location>
        <begin position="422"/>
        <end position="442"/>
    </location>
</feature>
<feature type="transmembrane region" description="Helical" evidence="11">
    <location>
        <begin position="199"/>
        <end position="222"/>
    </location>
</feature>
<dbReference type="InterPro" id="IPR017452">
    <property type="entry name" value="GPCR_Rhodpsn_7TM"/>
</dbReference>
<evidence type="ECO:0000256" key="1">
    <source>
        <dbReference type="ARBA" id="ARBA00004141"/>
    </source>
</evidence>
<evidence type="ECO:0000256" key="11">
    <source>
        <dbReference type="SAM" id="Phobius"/>
    </source>
</evidence>
<dbReference type="GO" id="GO:0016020">
    <property type="term" value="C:membrane"/>
    <property type="evidence" value="ECO:0007669"/>
    <property type="project" value="UniProtKB-SubCell"/>
</dbReference>
<dbReference type="GO" id="GO:0004983">
    <property type="term" value="F:neuropeptide Y receptor activity"/>
    <property type="evidence" value="ECO:0007669"/>
    <property type="project" value="InterPro"/>
</dbReference>
<feature type="transmembrane region" description="Helical" evidence="11">
    <location>
        <begin position="357"/>
        <end position="381"/>
    </location>
</feature>
<evidence type="ECO:0000256" key="5">
    <source>
        <dbReference type="ARBA" id="ARBA00023040"/>
    </source>
</evidence>
<evidence type="ECO:0000256" key="3">
    <source>
        <dbReference type="ARBA" id="ARBA00022692"/>
    </source>
</evidence>
<evidence type="ECO:0000256" key="2">
    <source>
        <dbReference type="ARBA" id="ARBA00010663"/>
    </source>
</evidence>
<dbReference type="PRINTS" id="PR01012">
    <property type="entry name" value="NRPEPTIDEYR"/>
</dbReference>
<keyword evidence="14" id="KW-1185">Reference proteome</keyword>
<dbReference type="InterPro" id="IPR000276">
    <property type="entry name" value="GPCR_Rhodpsn"/>
</dbReference>
<dbReference type="InterPro" id="IPR000611">
    <property type="entry name" value="NPY_rcpt"/>
</dbReference>
<keyword evidence="6 11" id="KW-0472">Membrane</keyword>
<accession>A0A8T0ERF9</accession>
<keyword evidence="7 9" id="KW-0675">Receptor</keyword>
<comment type="caution">
    <text evidence="13">The sequence shown here is derived from an EMBL/GenBank/DDBJ whole genome shotgun (WGS) entry which is preliminary data.</text>
</comment>
<organism evidence="13 14">
    <name type="scientific">Argiope bruennichi</name>
    <name type="common">Wasp spider</name>
    <name type="synonym">Aranea bruennichi</name>
    <dbReference type="NCBI Taxonomy" id="94029"/>
    <lineage>
        <taxon>Eukaryota</taxon>
        <taxon>Metazoa</taxon>
        <taxon>Ecdysozoa</taxon>
        <taxon>Arthropoda</taxon>
        <taxon>Chelicerata</taxon>
        <taxon>Arachnida</taxon>
        <taxon>Araneae</taxon>
        <taxon>Araneomorphae</taxon>
        <taxon>Entelegynae</taxon>
        <taxon>Araneoidea</taxon>
        <taxon>Araneidae</taxon>
        <taxon>Argiope</taxon>
    </lineage>
</organism>
<feature type="transmembrane region" description="Helical" evidence="11">
    <location>
        <begin position="120"/>
        <end position="144"/>
    </location>
</feature>
<feature type="transmembrane region" description="Helical" evidence="11">
    <location>
        <begin position="84"/>
        <end position="108"/>
    </location>
</feature>
<protein>
    <submittedName>
        <fullName evidence="13">Neuropeptide F receptor like protein</fullName>
    </submittedName>
</protein>
<dbReference type="PROSITE" id="PS50262">
    <property type="entry name" value="G_PROTEIN_RECEP_F1_2"/>
    <property type="match status" value="1"/>
</dbReference>
<dbReference type="PRINTS" id="PR00237">
    <property type="entry name" value="GPCRRHODOPSN"/>
</dbReference>
<dbReference type="Pfam" id="PF00001">
    <property type="entry name" value="7tm_1"/>
    <property type="match status" value="1"/>
</dbReference>
<sequence length="442" mass="49691">MKIRLSRPAKDDRTPLSLLHACAPEVSGSIRQLFLKKITFRESSLNGTELSFNFTFNFSFAQALDVLEEHFANDKIFGYNTETIIVTCYALLMVMGLFCNLLVCSVILANTKIRSSRNLLVINLNISDIILCVFCMPFTLLVIIRRSWFLGAFLCKLVPFVQASTIFVSAGTVLAIAVDRYNTIVHFNPQHPKGSKKEMFINATLIWVSSFILSIPLCIFQGTVPVGLPGLHIYYKCVELWPSSFLKGVYTVMILVLQFAIPTLALLVTHIHIRSHLNARIFRTDSVQGESKGYQQSEGQGTSMNHERLKRDLRRNTRATMVLLNISIVFTISWLPWNSLNLLAEFHPNVMSPKALYLAFAICHMTAMTSSVTNPILYGWLNSNIRREMVRMSWVIAKAGSALVSNRSTQSDNQAMQQNNTLIRSSGGDSTLNRSNNPESHV</sequence>
<dbReference type="CDD" id="cd15203">
    <property type="entry name" value="7tmA_NPYR-like"/>
    <property type="match status" value="1"/>
</dbReference>
<feature type="transmembrane region" description="Helical" evidence="11">
    <location>
        <begin position="150"/>
        <end position="178"/>
    </location>
</feature>
<keyword evidence="8 9" id="KW-0807">Transducer</keyword>
<evidence type="ECO:0000256" key="6">
    <source>
        <dbReference type="ARBA" id="ARBA00023136"/>
    </source>
</evidence>
<gene>
    <name evidence="13" type="ORF">HNY73_014825</name>
</gene>
<reference evidence="13" key="1">
    <citation type="journal article" date="2020" name="bioRxiv">
        <title>Chromosome-level reference genome of the European wasp spider Argiope bruennichi: a resource for studies on range expansion and evolutionary adaptation.</title>
        <authorList>
            <person name="Sheffer M.M."/>
            <person name="Hoppe A."/>
            <person name="Krehenwinkel H."/>
            <person name="Uhl G."/>
            <person name="Kuss A.W."/>
            <person name="Jensen L."/>
            <person name="Jensen C."/>
            <person name="Gillespie R.G."/>
            <person name="Hoff K.J."/>
            <person name="Prost S."/>
        </authorList>
    </citation>
    <scope>NUCLEOTIDE SEQUENCE</scope>
</reference>
<dbReference type="Proteomes" id="UP000807504">
    <property type="component" value="Unassembled WGS sequence"/>
</dbReference>
<dbReference type="EMBL" id="JABXBU010002072">
    <property type="protein sequence ID" value="KAF8778058.1"/>
    <property type="molecule type" value="Genomic_DNA"/>
</dbReference>
<reference evidence="13" key="2">
    <citation type="submission" date="2020-06" db="EMBL/GenBank/DDBJ databases">
        <authorList>
            <person name="Sheffer M."/>
        </authorList>
    </citation>
    <scope>NUCLEOTIDE SEQUENCE</scope>
</reference>
<evidence type="ECO:0000256" key="8">
    <source>
        <dbReference type="ARBA" id="ARBA00023224"/>
    </source>
</evidence>
<dbReference type="SUPFAM" id="SSF81321">
    <property type="entry name" value="Family A G protein-coupled receptor-like"/>
    <property type="match status" value="1"/>
</dbReference>
<evidence type="ECO:0000313" key="14">
    <source>
        <dbReference type="Proteomes" id="UP000807504"/>
    </source>
</evidence>